<organism evidence="2 3">
    <name type="scientific">Psychromarinibacter sediminicola</name>
    <dbReference type="NCBI Taxonomy" id="3033385"/>
    <lineage>
        <taxon>Bacteria</taxon>
        <taxon>Pseudomonadati</taxon>
        <taxon>Pseudomonadota</taxon>
        <taxon>Alphaproteobacteria</taxon>
        <taxon>Rhodobacterales</taxon>
        <taxon>Paracoccaceae</taxon>
        <taxon>Psychromarinibacter</taxon>
    </lineage>
</organism>
<dbReference type="EMBL" id="JARGYC010000036">
    <property type="protein sequence ID" value="MDF0601888.1"/>
    <property type="molecule type" value="Genomic_DNA"/>
</dbReference>
<evidence type="ECO:0000313" key="3">
    <source>
        <dbReference type="Proteomes" id="UP001220964"/>
    </source>
</evidence>
<dbReference type="RefSeq" id="WP_275568028.1">
    <property type="nucleotide sequence ID" value="NZ_JARGYC010000036.1"/>
</dbReference>
<feature type="chain" id="PRO_5042018821" description="Cytochrome c domain-containing protein" evidence="1">
    <location>
        <begin position="21"/>
        <end position="97"/>
    </location>
</feature>
<comment type="caution">
    <text evidence="2">The sequence shown here is derived from an EMBL/GenBank/DDBJ whole genome shotgun (WGS) entry which is preliminary data.</text>
</comment>
<proteinExistence type="predicted"/>
<sequence length="97" mass="10074">MRRFLLAPFLALALAAPAAALPQYANDTGAQCSFCHAGPPANRKFTRQGVEYYNYLKGQNAGGGGSECAQAKAQCSGGNDAACVAYIACELAKELAK</sequence>
<protein>
    <recommendedName>
        <fullName evidence="4">Cytochrome c domain-containing protein</fullName>
    </recommendedName>
</protein>
<gene>
    <name evidence="2" type="ORF">P1J78_14170</name>
</gene>
<evidence type="ECO:0008006" key="4">
    <source>
        <dbReference type="Google" id="ProtNLM"/>
    </source>
</evidence>
<accession>A0AAE3NQX5</accession>
<name>A0AAE3NQX5_9RHOB</name>
<keyword evidence="1" id="KW-0732">Signal</keyword>
<keyword evidence="3" id="KW-1185">Reference proteome</keyword>
<feature type="signal peptide" evidence="1">
    <location>
        <begin position="1"/>
        <end position="20"/>
    </location>
</feature>
<dbReference type="AlphaFoldDB" id="A0AAE3NQX5"/>
<dbReference type="Proteomes" id="UP001220964">
    <property type="component" value="Unassembled WGS sequence"/>
</dbReference>
<evidence type="ECO:0000256" key="1">
    <source>
        <dbReference type="SAM" id="SignalP"/>
    </source>
</evidence>
<evidence type="ECO:0000313" key="2">
    <source>
        <dbReference type="EMBL" id="MDF0601888.1"/>
    </source>
</evidence>
<reference evidence="2" key="1">
    <citation type="submission" date="2023-03" db="EMBL/GenBank/DDBJ databases">
        <title>Multiphase analysis and comparison of six strains from genera Psychromarinibacter, Lutimaribacter, and Maritimibacter, including a novel species: Psychromarinibacter sediminicola sp. nov.</title>
        <authorList>
            <person name="Wang Y.-H."/>
            <person name="Ye M.-Q."/>
            <person name="Du Z.-J."/>
        </authorList>
    </citation>
    <scope>NUCLEOTIDE SEQUENCE</scope>
    <source>
        <strain evidence="2">C21-152</strain>
    </source>
</reference>